<feature type="region of interest" description="Disordered" evidence="1">
    <location>
        <begin position="1"/>
        <end position="170"/>
    </location>
</feature>
<feature type="compositionally biased region" description="Acidic residues" evidence="1">
    <location>
        <begin position="195"/>
        <end position="211"/>
    </location>
</feature>
<evidence type="ECO:0000256" key="1">
    <source>
        <dbReference type="SAM" id="MobiDB-lite"/>
    </source>
</evidence>
<dbReference type="InterPro" id="IPR009730">
    <property type="entry name" value="MFAP1_C"/>
</dbReference>
<keyword evidence="4" id="KW-1185">Reference proteome</keyword>
<feature type="domain" description="Micro-fibrillar-associated protein 1 C-terminal" evidence="2">
    <location>
        <begin position="125"/>
        <end position="347"/>
    </location>
</feature>
<dbReference type="EMBL" id="JAFEKC020000022">
    <property type="protein sequence ID" value="KAK0507689.1"/>
    <property type="molecule type" value="Genomic_DNA"/>
</dbReference>
<feature type="compositionally biased region" description="Basic residues" evidence="1">
    <location>
        <begin position="421"/>
        <end position="447"/>
    </location>
</feature>
<feature type="compositionally biased region" description="Basic and acidic residues" evidence="1">
    <location>
        <begin position="356"/>
        <end position="376"/>
    </location>
</feature>
<gene>
    <name evidence="3" type="ORF">JMJ35_009578</name>
</gene>
<reference evidence="3" key="1">
    <citation type="submission" date="2023-03" db="EMBL/GenBank/DDBJ databases">
        <title>Complete genome of Cladonia borealis.</title>
        <authorList>
            <person name="Park H."/>
        </authorList>
    </citation>
    <scope>NUCLEOTIDE SEQUENCE</scope>
    <source>
        <strain evidence="3">ANT050790</strain>
    </source>
</reference>
<feature type="compositionally biased region" description="Basic and acidic residues" evidence="1">
    <location>
        <begin position="389"/>
        <end position="418"/>
    </location>
</feature>
<feature type="region of interest" description="Disordered" evidence="1">
    <location>
        <begin position="239"/>
        <end position="271"/>
    </location>
</feature>
<comment type="caution">
    <text evidence="3">The sequence shown here is derived from an EMBL/GenBank/DDBJ whole genome shotgun (WGS) entry which is preliminary data.</text>
</comment>
<feature type="compositionally biased region" description="Acidic residues" evidence="1">
    <location>
        <begin position="27"/>
        <end position="39"/>
    </location>
</feature>
<evidence type="ECO:0000259" key="2">
    <source>
        <dbReference type="Pfam" id="PF06991"/>
    </source>
</evidence>
<dbReference type="Pfam" id="PF06991">
    <property type="entry name" value="MFAP1"/>
    <property type="match status" value="1"/>
</dbReference>
<sequence>MASKRMTANPVKPARYRPGKPVAEEHSSEEDESEEEEQVAETRAAPPPKASSFPSDATRIAGNLKKVDLNERRRQAAAEEAARVEAEKAHLAAEEEGFVTEESEEQEDSDEESGSGSESGSKESSSEDEAPKKLLRPTFIRKDKRKDSITVTDTKNADENWAEEEARRKEKADLMIQEQLEKNAVTQAAGKKDWDDDDIEEVEMVDDTDDLDPETERAAWKLRELKRVKREREVIETAEKEREEIERRRNLSKEEREAEDQEFLELQKEEREGKGKMSYMQKYFHKGAFFQDDAKAEGLDRRDIMGSRIQDDVSNRELLPQYMQIRDMTKLGRKGRTKYKDLKSEDTGRWGTFESKGPRRADGTLDERFMPDREAGGRGASGANTTQVGERRRAPEDAPEGPRGDRPMKAVERRDQSPRRSYSRSRSPPRRRYRSYSRSPPPRRRARSYSYSRSPSPRRDRYLDNPPRRKRSPSPYSHGSDKRRRIDVS</sequence>
<dbReference type="AlphaFoldDB" id="A0AA39V1R4"/>
<feature type="region of interest" description="Disordered" evidence="1">
    <location>
        <begin position="334"/>
        <end position="489"/>
    </location>
</feature>
<feature type="compositionally biased region" description="Basic and acidic residues" evidence="1">
    <location>
        <begin position="65"/>
        <end position="93"/>
    </location>
</feature>
<evidence type="ECO:0000313" key="4">
    <source>
        <dbReference type="Proteomes" id="UP001166286"/>
    </source>
</evidence>
<dbReference type="PANTHER" id="PTHR15327">
    <property type="entry name" value="MICROFIBRIL-ASSOCIATED PROTEIN"/>
    <property type="match status" value="1"/>
</dbReference>
<feature type="compositionally biased region" description="Basic and acidic residues" evidence="1">
    <location>
        <begin position="120"/>
        <end position="132"/>
    </location>
</feature>
<feature type="compositionally biased region" description="Acidic residues" evidence="1">
    <location>
        <begin position="94"/>
        <end position="113"/>
    </location>
</feature>
<feature type="region of interest" description="Disordered" evidence="1">
    <location>
        <begin position="185"/>
        <end position="211"/>
    </location>
</feature>
<feature type="compositionally biased region" description="Basic and acidic residues" evidence="1">
    <location>
        <begin position="338"/>
        <end position="348"/>
    </location>
</feature>
<protein>
    <recommendedName>
        <fullName evidence="2">Micro-fibrillar-associated protein 1 C-terminal domain-containing protein</fullName>
    </recommendedName>
</protein>
<feature type="compositionally biased region" description="Basic and acidic residues" evidence="1">
    <location>
        <begin position="457"/>
        <end position="467"/>
    </location>
</feature>
<dbReference type="Proteomes" id="UP001166286">
    <property type="component" value="Unassembled WGS sequence"/>
</dbReference>
<proteinExistence type="predicted"/>
<feature type="compositionally biased region" description="Basic and acidic residues" evidence="1">
    <location>
        <begin position="239"/>
        <end position="256"/>
    </location>
</feature>
<evidence type="ECO:0000313" key="3">
    <source>
        <dbReference type="EMBL" id="KAK0507689.1"/>
    </source>
</evidence>
<dbReference type="InterPro" id="IPR033194">
    <property type="entry name" value="MFAP1"/>
</dbReference>
<accession>A0AA39V1R4</accession>
<organism evidence="3 4">
    <name type="scientific">Cladonia borealis</name>
    <dbReference type="NCBI Taxonomy" id="184061"/>
    <lineage>
        <taxon>Eukaryota</taxon>
        <taxon>Fungi</taxon>
        <taxon>Dikarya</taxon>
        <taxon>Ascomycota</taxon>
        <taxon>Pezizomycotina</taxon>
        <taxon>Lecanoromycetes</taxon>
        <taxon>OSLEUM clade</taxon>
        <taxon>Lecanoromycetidae</taxon>
        <taxon>Lecanorales</taxon>
        <taxon>Lecanorineae</taxon>
        <taxon>Cladoniaceae</taxon>
        <taxon>Cladonia</taxon>
    </lineage>
</organism>
<name>A0AA39V1R4_9LECA</name>